<comment type="caution">
    <text evidence="2">The sequence shown here is derived from an EMBL/GenBank/DDBJ whole genome shotgun (WGS) entry which is preliminary data.</text>
</comment>
<dbReference type="Proteomes" id="UP000749740">
    <property type="component" value="Unassembled WGS sequence"/>
</dbReference>
<gene>
    <name evidence="2" type="ORF">HJB63_05605</name>
</gene>
<name>A0A9Q3QWN5_9HYPH</name>
<feature type="chain" id="PRO_5040466298" evidence="1">
    <location>
        <begin position="19"/>
        <end position="98"/>
    </location>
</feature>
<dbReference type="RefSeq" id="WP_207242657.1">
    <property type="nucleotide sequence ID" value="NZ_CP071454.1"/>
</dbReference>
<dbReference type="GeneID" id="66138193"/>
<protein>
    <submittedName>
        <fullName evidence="2">Uncharacterized protein</fullName>
    </submittedName>
</protein>
<reference evidence="2" key="1">
    <citation type="submission" date="2020-04" db="EMBL/GenBank/DDBJ databases">
        <title>Global-level population genomics: horizontal gene transfer, symbiosis and evolution in Rhizobia.</title>
        <authorList>
            <person name="Gai Y."/>
        </authorList>
    </citation>
    <scope>NUCLEOTIDE SEQUENCE</scope>
    <source>
        <strain evidence="2">BLR57</strain>
    </source>
</reference>
<dbReference type="EMBL" id="JABDYC010000001">
    <property type="protein sequence ID" value="MBX5022055.1"/>
    <property type="molecule type" value="Genomic_DNA"/>
</dbReference>
<evidence type="ECO:0000256" key="1">
    <source>
        <dbReference type="SAM" id="SignalP"/>
    </source>
</evidence>
<accession>A0A9Q3QWN5</accession>
<dbReference type="AlphaFoldDB" id="A0A9Q3QWN5"/>
<organism evidence="2 3">
    <name type="scientific">Rhizobium lentis</name>
    <dbReference type="NCBI Taxonomy" id="1138194"/>
    <lineage>
        <taxon>Bacteria</taxon>
        <taxon>Pseudomonadati</taxon>
        <taxon>Pseudomonadota</taxon>
        <taxon>Alphaproteobacteria</taxon>
        <taxon>Hyphomicrobiales</taxon>
        <taxon>Rhizobiaceae</taxon>
        <taxon>Rhizobium/Agrobacterium group</taxon>
        <taxon>Rhizobium</taxon>
    </lineage>
</organism>
<feature type="signal peptide" evidence="1">
    <location>
        <begin position="1"/>
        <end position="18"/>
    </location>
</feature>
<evidence type="ECO:0000313" key="2">
    <source>
        <dbReference type="EMBL" id="MBX5022055.1"/>
    </source>
</evidence>
<keyword evidence="1" id="KW-0732">Signal</keyword>
<proteinExistence type="predicted"/>
<sequence>MRIVIVVVALSLPLPVFAAGAIEVRAGDHSCGELARIIRQNKKVFVRVGLGGRSFRYPPAQCNMGDKRVTTSVRDAEGRACVLDYACVFDPASPYNFP</sequence>
<evidence type="ECO:0000313" key="3">
    <source>
        <dbReference type="Proteomes" id="UP000749740"/>
    </source>
</evidence>